<dbReference type="PANTHER" id="PTHR30055">
    <property type="entry name" value="HTH-TYPE TRANSCRIPTIONAL REGULATOR RUTR"/>
    <property type="match status" value="1"/>
</dbReference>
<dbReference type="GO" id="GO:0000976">
    <property type="term" value="F:transcription cis-regulatory region binding"/>
    <property type="evidence" value="ECO:0007669"/>
    <property type="project" value="TreeGrafter"/>
</dbReference>
<dbReference type="PRINTS" id="PR00455">
    <property type="entry name" value="HTHTETR"/>
</dbReference>
<accession>D0L5S6</accession>
<name>D0L5S6_GORB4</name>
<dbReference type="GO" id="GO:0003700">
    <property type="term" value="F:DNA-binding transcription factor activity"/>
    <property type="evidence" value="ECO:0007669"/>
    <property type="project" value="TreeGrafter"/>
</dbReference>
<dbReference type="STRING" id="526226.Gbro_1317"/>
<reference evidence="5" key="1">
    <citation type="submission" date="2009-10" db="EMBL/GenBank/DDBJ databases">
        <title>The complete chromosome of Gordonia bronchialis DSM 43247.</title>
        <authorList>
            <consortium name="US DOE Joint Genome Institute (JGI-PGF)"/>
            <person name="Lucas S."/>
            <person name="Copeland A."/>
            <person name="Lapidus A."/>
            <person name="Glavina del Rio T."/>
            <person name="Dalin E."/>
            <person name="Tice H."/>
            <person name="Bruce D."/>
            <person name="Goodwin L."/>
            <person name="Pitluck S."/>
            <person name="Kyrpides N."/>
            <person name="Mavromatis K."/>
            <person name="Ivanova N."/>
            <person name="Ovchinnikova G."/>
            <person name="Saunders E."/>
            <person name="Brettin T."/>
            <person name="Detter J.C."/>
            <person name="Han C."/>
            <person name="Larimer F."/>
            <person name="Land M."/>
            <person name="Hauser L."/>
            <person name="Markowitz V."/>
            <person name="Cheng J.-F."/>
            <person name="Hugenholtz P."/>
            <person name="Woyke T."/>
            <person name="Wu D."/>
            <person name="Jando M."/>
            <person name="Schneider S."/>
            <person name="Goeker M."/>
            <person name="Klenk H.-P."/>
            <person name="Eisen J.A."/>
        </authorList>
    </citation>
    <scope>NUCLEOTIDE SEQUENCE [LARGE SCALE GENOMIC DNA]</scope>
    <source>
        <strain evidence="5">ATCC 25592 / DSM 43247 / BCRC 13721 / JCM 3198 / KCTC 3076 / NBRC 16047 / NCTC 10667</strain>
    </source>
</reference>
<dbReference type="Gene3D" id="1.10.357.10">
    <property type="entry name" value="Tetracycline Repressor, domain 2"/>
    <property type="match status" value="1"/>
</dbReference>
<dbReference type="RefSeq" id="WP_012833175.1">
    <property type="nucleotide sequence ID" value="NC_013441.1"/>
</dbReference>
<dbReference type="EMBL" id="CP001802">
    <property type="protein sequence ID" value="ACY20605.1"/>
    <property type="molecule type" value="Genomic_DNA"/>
</dbReference>
<evidence type="ECO:0000259" key="3">
    <source>
        <dbReference type="PROSITE" id="PS50977"/>
    </source>
</evidence>
<dbReference type="KEGG" id="gbr:Gbro_1317"/>
<evidence type="ECO:0000313" key="4">
    <source>
        <dbReference type="EMBL" id="ACY20605.1"/>
    </source>
</evidence>
<protein>
    <submittedName>
        <fullName evidence="4">Regulatory protein TetR</fullName>
    </submittedName>
</protein>
<dbReference type="HOGENOM" id="CLU_069356_39_1_11"/>
<dbReference type="SUPFAM" id="SSF46689">
    <property type="entry name" value="Homeodomain-like"/>
    <property type="match status" value="1"/>
</dbReference>
<dbReference type="InterPro" id="IPR009057">
    <property type="entry name" value="Homeodomain-like_sf"/>
</dbReference>
<gene>
    <name evidence="4" type="ordered locus">Gbro_1317</name>
</gene>
<dbReference type="InterPro" id="IPR036271">
    <property type="entry name" value="Tet_transcr_reg_TetR-rel_C_sf"/>
</dbReference>
<keyword evidence="5" id="KW-1185">Reference proteome</keyword>
<proteinExistence type="predicted"/>
<feature type="domain" description="HTH tetR-type" evidence="3">
    <location>
        <begin position="41"/>
        <end position="101"/>
    </location>
</feature>
<organism evidence="4 5">
    <name type="scientific">Gordonia bronchialis (strain ATCC 25592 / DSM 43247 / BCRC 13721 / JCM 3198 / KCTC 3076 / NBRC 16047 / NCTC 10667)</name>
    <name type="common">Rhodococcus bronchialis</name>
    <dbReference type="NCBI Taxonomy" id="526226"/>
    <lineage>
        <taxon>Bacteria</taxon>
        <taxon>Bacillati</taxon>
        <taxon>Actinomycetota</taxon>
        <taxon>Actinomycetes</taxon>
        <taxon>Mycobacteriales</taxon>
        <taxon>Gordoniaceae</taxon>
        <taxon>Gordonia</taxon>
    </lineage>
</organism>
<evidence type="ECO:0000256" key="1">
    <source>
        <dbReference type="ARBA" id="ARBA00023125"/>
    </source>
</evidence>
<dbReference type="eggNOG" id="COG1309">
    <property type="taxonomic scope" value="Bacteria"/>
</dbReference>
<feature type="DNA-binding region" description="H-T-H motif" evidence="2">
    <location>
        <begin position="64"/>
        <end position="83"/>
    </location>
</feature>
<dbReference type="SUPFAM" id="SSF48498">
    <property type="entry name" value="Tetracyclin repressor-like, C-terminal domain"/>
    <property type="match status" value="1"/>
</dbReference>
<dbReference type="Pfam" id="PF00440">
    <property type="entry name" value="TetR_N"/>
    <property type="match status" value="1"/>
</dbReference>
<dbReference type="OrthoDB" id="6077212at2"/>
<dbReference type="InterPro" id="IPR001647">
    <property type="entry name" value="HTH_TetR"/>
</dbReference>
<sequence>MRAAPLDPESTTPCPSAGGDSLLERAYLRALDATSDEAAVDSTAERLLDAAFDLFCRTGIQRTPMAKVAERAGVTRVTLYRKFATKDALVEAVVLREFRHYFDRFRADIADASTVADRVVLGFVGSLRAISHNPLIGGLSDVEPALLIESMIGDDGQLLATVGQFVAGQLRREQAAGTVSTDLDVDLVAEMMVRISASFLTVPSRIVAIDDDDQLAAVARRFLVPMLQPPPP</sequence>
<dbReference type="PROSITE" id="PS50977">
    <property type="entry name" value="HTH_TETR_2"/>
    <property type="match status" value="1"/>
</dbReference>
<dbReference type="Proteomes" id="UP000001219">
    <property type="component" value="Chromosome"/>
</dbReference>
<evidence type="ECO:0000313" key="5">
    <source>
        <dbReference type="Proteomes" id="UP000001219"/>
    </source>
</evidence>
<dbReference type="InterPro" id="IPR050109">
    <property type="entry name" value="HTH-type_TetR-like_transc_reg"/>
</dbReference>
<keyword evidence="1 2" id="KW-0238">DNA-binding</keyword>
<reference evidence="4 5" key="2">
    <citation type="journal article" date="2010" name="Stand. Genomic Sci.">
        <title>Complete genome sequence of Gordonia bronchialis type strain (3410).</title>
        <authorList>
            <person name="Ivanova N."/>
            <person name="Sikorski J."/>
            <person name="Jando M."/>
            <person name="Lapidus A."/>
            <person name="Nolan M."/>
            <person name="Lucas S."/>
            <person name="Del Rio T.G."/>
            <person name="Tice H."/>
            <person name="Copeland A."/>
            <person name="Cheng J.F."/>
            <person name="Chen F."/>
            <person name="Bruce D."/>
            <person name="Goodwin L."/>
            <person name="Pitluck S."/>
            <person name="Mavromatis K."/>
            <person name="Ovchinnikova G."/>
            <person name="Pati A."/>
            <person name="Chen A."/>
            <person name="Palaniappan K."/>
            <person name="Land M."/>
            <person name="Hauser L."/>
            <person name="Chang Y.J."/>
            <person name="Jeffries C.D."/>
            <person name="Chain P."/>
            <person name="Saunders E."/>
            <person name="Han C."/>
            <person name="Detter J.C."/>
            <person name="Brettin T."/>
            <person name="Rohde M."/>
            <person name="Goker M."/>
            <person name="Bristow J."/>
            <person name="Eisen J.A."/>
            <person name="Markowitz V."/>
            <person name="Hugenholtz P."/>
            <person name="Klenk H.P."/>
            <person name="Kyrpides N.C."/>
        </authorList>
    </citation>
    <scope>NUCLEOTIDE SEQUENCE [LARGE SCALE GENOMIC DNA]</scope>
    <source>
        <strain evidence="5">ATCC 25592 / DSM 43247 / BCRC 13721 / JCM 3198 / KCTC 3076 / NBRC 16047 / NCTC 10667</strain>
    </source>
</reference>
<evidence type="ECO:0000256" key="2">
    <source>
        <dbReference type="PROSITE-ProRule" id="PRU00335"/>
    </source>
</evidence>
<dbReference type="PANTHER" id="PTHR30055:SF153">
    <property type="entry name" value="HTH-TYPE TRANSCRIPTIONAL REPRESSOR RV3405C"/>
    <property type="match status" value="1"/>
</dbReference>
<dbReference type="AlphaFoldDB" id="D0L5S6"/>